<dbReference type="PROSITE" id="PS50297">
    <property type="entry name" value="ANK_REP_REGION"/>
    <property type="match status" value="1"/>
</dbReference>
<gene>
    <name evidence="4" type="ORF">ABLG96_12490</name>
</gene>
<evidence type="ECO:0000256" key="2">
    <source>
        <dbReference type="ARBA" id="ARBA00023043"/>
    </source>
</evidence>
<dbReference type="PANTHER" id="PTHR24189:SF50">
    <property type="entry name" value="ANKYRIN REPEAT AND SOCS BOX PROTEIN 2"/>
    <property type="match status" value="1"/>
</dbReference>
<dbReference type="PROSITE" id="PS50088">
    <property type="entry name" value="ANK_REPEAT"/>
    <property type="match status" value="1"/>
</dbReference>
<evidence type="ECO:0008006" key="5">
    <source>
        <dbReference type="Google" id="ProtNLM"/>
    </source>
</evidence>
<evidence type="ECO:0000256" key="1">
    <source>
        <dbReference type="ARBA" id="ARBA00022737"/>
    </source>
</evidence>
<keyword evidence="1" id="KW-0677">Repeat</keyword>
<accession>A0AAU8DLJ9</accession>
<dbReference type="EMBL" id="CP159218">
    <property type="protein sequence ID" value="XCG62096.1"/>
    <property type="molecule type" value="Genomic_DNA"/>
</dbReference>
<name>A0AAU8DLJ9_9ACTN</name>
<dbReference type="PANTHER" id="PTHR24189">
    <property type="entry name" value="MYOTROPHIN"/>
    <property type="match status" value="1"/>
</dbReference>
<evidence type="ECO:0000256" key="3">
    <source>
        <dbReference type="PROSITE-ProRule" id="PRU00023"/>
    </source>
</evidence>
<dbReference type="SMART" id="SM00248">
    <property type="entry name" value="ANK"/>
    <property type="match status" value="2"/>
</dbReference>
<dbReference type="Pfam" id="PF00023">
    <property type="entry name" value="Ank"/>
    <property type="match status" value="1"/>
</dbReference>
<dbReference type="RefSeq" id="WP_353647711.1">
    <property type="nucleotide sequence ID" value="NZ_CP159218.1"/>
</dbReference>
<reference evidence="4" key="1">
    <citation type="submission" date="2024-05" db="EMBL/GenBank/DDBJ databases">
        <authorList>
            <person name="Cai S.Y."/>
            <person name="Jin L.M."/>
            <person name="Li H.R."/>
        </authorList>
    </citation>
    <scope>NUCLEOTIDE SEQUENCE</scope>
    <source>
        <strain evidence="4">A5-74</strain>
    </source>
</reference>
<keyword evidence="2 3" id="KW-0040">ANK repeat</keyword>
<dbReference type="InterPro" id="IPR036770">
    <property type="entry name" value="Ankyrin_rpt-contain_sf"/>
</dbReference>
<feature type="repeat" description="ANK" evidence="3">
    <location>
        <begin position="338"/>
        <end position="370"/>
    </location>
</feature>
<dbReference type="Gene3D" id="1.25.40.20">
    <property type="entry name" value="Ankyrin repeat-containing domain"/>
    <property type="match status" value="2"/>
</dbReference>
<dbReference type="InterPro" id="IPR002110">
    <property type="entry name" value="Ankyrin_rpt"/>
</dbReference>
<organism evidence="4">
    <name type="scientific">Nakamurella sp. A5-74</name>
    <dbReference type="NCBI Taxonomy" id="3158264"/>
    <lineage>
        <taxon>Bacteria</taxon>
        <taxon>Bacillati</taxon>
        <taxon>Actinomycetota</taxon>
        <taxon>Actinomycetes</taxon>
        <taxon>Nakamurellales</taxon>
        <taxon>Nakamurellaceae</taxon>
        <taxon>Nakamurella</taxon>
    </lineage>
</organism>
<evidence type="ECO:0000313" key="4">
    <source>
        <dbReference type="EMBL" id="XCG62096.1"/>
    </source>
</evidence>
<dbReference type="AlphaFoldDB" id="A0AAU8DLJ9"/>
<dbReference type="InterPro" id="IPR050745">
    <property type="entry name" value="Multifunctional_regulatory"/>
</dbReference>
<sequence>MASSLPDSPSLEKLRGLSRALQGAWRRDDPDALQRLARLHPRPDIAVAQNFPLAAAQLVVARSYGFTGWPALRGYLDQVVVLGRTAPDDDRPTDDIARFCALACLRYDRLDAPPRWAAARDLLRTTPDLPERSIHAAAAAGDVPAVRGALASGVPVDQLGGSMRWTPLMSLTYARIDVGNAQATATVLLDAGADVDAGILWGGLATPFTVLTGVFGEGEMGAGRQPAHPQWRELAAVLLSRGAEPNDAQTLYNRMFRRGTEHLELLFAHGLGTGDGGPWRRRLGAATESIAEMMHRQVDWALDHRMTDRLDLLAQHGFGPGSAGIDADIVQRGAVVQDGATALHEAAWDGDLERIVELLESGADPSVQDAEHHTTAREWAEFAFQDAAASLLREWEENPPPRER</sequence>
<proteinExistence type="predicted"/>
<dbReference type="SUPFAM" id="SSF48403">
    <property type="entry name" value="Ankyrin repeat"/>
    <property type="match status" value="1"/>
</dbReference>
<protein>
    <recommendedName>
        <fullName evidence="5">Ankyrin repeat domain-containing protein</fullName>
    </recommendedName>
</protein>